<dbReference type="PRINTS" id="PR00344">
    <property type="entry name" value="BCTRLSENSOR"/>
</dbReference>
<dbReference type="Pfam" id="PF00672">
    <property type="entry name" value="HAMP"/>
    <property type="match status" value="1"/>
</dbReference>
<evidence type="ECO:0000256" key="4">
    <source>
        <dbReference type="ARBA" id="ARBA00022553"/>
    </source>
</evidence>
<keyword evidence="8" id="KW-1133">Transmembrane helix</keyword>
<dbReference type="Gene3D" id="3.30.565.10">
    <property type="entry name" value="Histidine kinase-like ATPase, C-terminal domain"/>
    <property type="match status" value="1"/>
</dbReference>
<sequence length="468" mass="50404">MRPAWLRVDGLRTRLVLVFIAIVLIIAGGTAGAVSLMARSWIYSNAQDVATAQFRDELQSLDGMPVDGLTPANLSQVFPSDLTLITDGEVVRQGSVDPATIPPSFDSGLDSSKLIRFERLDSERILLGMSVNVTDTTAEDGYDNQTLVKAVTVRPLVGVQDKFDDLLRVVGLTLAAGVLVSGLLGFWIASTLVRPLKRLDAAAARAADGDLSVRLPENGVAELAQVTTTFNNMVARNEAVIKGLEESEEQARRFVADVSHELRTPLAALVPVSEILREEIPNLPPDAGAAARIVSSEIGKLTRLVEDLIEMSRHDSQQARLVLDDVDLVELTERTLASRGWTETVELDAPESISTRVDSRRIDIVVANLVGNALRHGSPPVRVELSAEPGYAVIAVVDQGPGILPQDRQAIFRRFYKVDTARGRSEGSGLGLSLAVENIHLHGGTIGVDQVDGHTVFTVHLPIASHEA</sequence>
<dbReference type="Gene3D" id="1.10.287.130">
    <property type="match status" value="1"/>
</dbReference>
<dbReference type="SMART" id="SM00387">
    <property type="entry name" value="HATPase_c"/>
    <property type="match status" value="1"/>
</dbReference>
<evidence type="ECO:0000256" key="5">
    <source>
        <dbReference type="ARBA" id="ARBA00022679"/>
    </source>
</evidence>
<name>A0A652YX94_NOCGL</name>
<dbReference type="InterPro" id="IPR003661">
    <property type="entry name" value="HisK_dim/P_dom"/>
</dbReference>
<dbReference type="SUPFAM" id="SSF55874">
    <property type="entry name" value="ATPase domain of HSP90 chaperone/DNA topoisomerase II/histidine kinase"/>
    <property type="match status" value="1"/>
</dbReference>
<dbReference type="PANTHER" id="PTHR45436">
    <property type="entry name" value="SENSOR HISTIDINE KINASE YKOH"/>
    <property type="match status" value="1"/>
</dbReference>
<keyword evidence="10" id="KW-0472">Membrane</keyword>
<protein>
    <recommendedName>
        <fullName evidence="3">histidine kinase</fullName>
        <ecNumber evidence="3">2.7.13.3</ecNumber>
    </recommendedName>
</protein>
<dbReference type="CDD" id="cd00075">
    <property type="entry name" value="HATPase"/>
    <property type="match status" value="1"/>
</dbReference>
<dbReference type="CDD" id="cd00082">
    <property type="entry name" value="HisKA"/>
    <property type="match status" value="1"/>
</dbReference>
<dbReference type="Gene3D" id="6.10.340.10">
    <property type="match status" value="1"/>
</dbReference>
<dbReference type="GO" id="GO:0000155">
    <property type="term" value="F:phosphorelay sensor kinase activity"/>
    <property type="evidence" value="ECO:0007669"/>
    <property type="project" value="InterPro"/>
</dbReference>
<dbReference type="AlphaFoldDB" id="A0A652YX94"/>
<dbReference type="PANTHER" id="PTHR45436:SF5">
    <property type="entry name" value="SENSOR HISTIDINE KINASE TRCS"/>
    <property type="match status" value="1"/>
</dbReference>
<accession>A0A652YX94</accession>
<dbReference type="SMART" id="SM00388">
    <property type="entry name" value="HisKA"/>
    <property type="match status" value="1"/>
</dbReference>
<dbReference type="PROSITE" id="PS50885">
    <property type="entry name" value="HAMP"/>
    <property type="match status" value="1"/>
</dbReference>
<dbReference type="EMBL" id="VNIQ01000001">
    <property type="protein sequence ID" value="TYQ08312.1"/>
    <property type="molecule type" value="Genomic_DNA"/>
</dbReference>
<reference evidence="11" key="1">
    <citation type="submission" date="2019-07" db="EMBL/GenBank/DDBJ databases">
        <title>Genomic Encyclopedia of Type Strains, Phase IV (KMG-IV): sequencing the most valuable type-strain genomes for metagenomic binning, comparative biology and taxonomic classification.</title>
        <authorList>
            <person name="Goeker M."/>
        </authorList>
    </citation>
    <scope>NUCLEOTIDE SEQUENCE</scope>
    <source>
        <strain evidence="11">DSM 44596</strain>
    </source>
</reference>
<evidence type="ECO:0000256" key="7">
    <source>
        <dbReference type="ARBA" id="ARBA00022777"/>
    </source>
</evidence>
<dbReference type="InterPro" id="IPR005467">
    <property type="entry name" value="His_kinase_dom"/>
</dbReference>
<comment type="catalytic activity">
    <reaction evidence="1">
        <text>ATP + protein L-histidine = ADP + protein N-phospho-L-histidine.</text>
        <dbReference type="EC" id="2.7.13.3"/>
    </reaction>
</comment>
<dbReference type="Pfam" id="PF02518">
    <property type="entry name" value="HATPase_c"/>
    <property type="match status" value="1"/>
</dbReference>
<keyword evidence="6" id="KW-0812">Transmembrane</keyword>
<dbReference type="PROSITE" id="PS50109">
    <property type="entry name" value="HIS_KIN"/>
    <property type="match status" value="1"/>
</dbReference>
<keyword evidence="7 11" id="KW-0418">Kinase</keyword>
<dbReference type="SMART" id="SM00304">
    <property type="entry name" value="HAMP"/>
    <property type="match status" value="1"/>
</dbReference>
<proteinExistence type="predicted"/>
<keyword evidence="9" id="KW-0902">Two-component regulatory system</keyword>
<comment type="subcellular location">
    <subcellularLocation>
        <location evidence="2">Cell membrane</location>
    </subcellularLocation>
</comment>
<evidence type="ECO:0000256" key="6">
    <source>
        <dbReference type="ARBA" id="ARBA00022692"/>
    </source>
</evidence>
<dbReference type="InterPro" id="IPR003594">
    <property type="entry name" value="HATPase_dom"/>
</dbReference>
<comment type="caution">
    <text evidence="11">The sequence shown here is derived from an EMBL/GenBank/DDBJ whole genome shotgun (WGS) entry which is preliminary data.</text>
</comment>
<dbReference type="SUPFAM" id="SSF47384">
    <property type="entry name" value="Homodimeric domain of signal transducing histidine kinase"/>
    <property type="match status" value="1"/>
</dbReference>
<evidence type="ECO:0000256" key="3">
    <source>
        <dbReference type="ARBA" id="ARBA00012438"/>
    </source>
</evidence>
<evidence type="ECO:0000256" key="9">
    <source>
        <dbReference type="ARBA" id="ARBA00023012"/>
    </source>
</evidence>
<evidence type="ECO:0000313" key="11">
    <source>
        <dbReference type="EMBL" id="TYQ08312.1"/>
    </source>
</evidence>
<keyword evidence="5" id="KW-0808">Transferase</keyword>
<dbReference type="InterPro" id="IPR004358">
    <property type="entry name" value="Sig_transdc_His_kin-like_C"/>
</dbReference>
<gene>
    <name evidence="11" type="ORF">FNL38_101683</name>
</gene>
<keyword evidence="4" id="KW-0597">Phosphoprotein</keyword>
<dbReference type="Pfam" id="PF00512">
    <property type="entry name" value="HisKA"/>
    <property type="match status" value="1"/>
</dbReference>
<dbReference type="InterPro" id="IPR036097">
    <property type="entry name" value="HisK_dim/P_sf"/>
</dbReference>
<organism evidence="11">
    <name type="scientific">Nocardia globerula</name>
    <dbReference type="NCBI Taxonomy" id="1818"/>
    <lineage>
        <taxon>Bacteria</taxon>
        <taxon>Bacillati</taxon>
        <taxon>Actinomycetota</taxon>
        <taxon>Actinomycetes</taxon>
        <taxon>Mycobacteriales</taxon>
        <taxon>Nocardiaceae</taxon>
        <taxon>Nocardia</taxon>
    </lineage>
</organism>
<dbReference type="CDD" id="cd06225">
    <property type="entry name" value="HAMP"/>
    <property type="match status" value="1"/>
</dbReference>
<evidence type="ECO:0000256" key="8">
    <source>
        <dbReference type="ARBA" id="ARBA00022989"/>
    </source>
</evidence>
<evidence type="ECO:0000256" key="1">
    <source>
        <dbReference type="ARBA" id="ARBA00000085"/>
    </source>
</evidence>
<dbReference type="InterPro" id="IPR050428">
    <property type="entry name" value="TCS_sensor_his_kinase"/>
</dbReference>
<dbReference type="EC" id="2.7.13.3" evidence="3"/>
<dbReference type="InterPro" id="IPR036890">
    <property type="entry name" value="HATPase_C_sf"/>
</dbReference>
<evidence type="ECO:0000256" key="10">
    <source>
        <dbReference type="ARBA" id="ARBA00023136"/>
    </source>
</evidence>
<dbReference type="SUPFAM" id="SSF158472">
    <property type="entry name" value="HAMP domain-like"/>
    <property type="match status" value="1"/>
</dbReference>
<dbReference type="GO" id="GO:0005886">
    <property type="term" value="C:plasma membrane"/>
    <property type="evidence" value="ECO:0007669"/>
    <property type="project" value="UniProtKB-SubCell"/>
</dbReference>
<evidence type="ECO:0000256" key="2">
    <source>
        <dbReference type="ARBA" id="ARBA00004236"/>
    </source>
</evidence>
<dbReference type="InterPro" id="IPR003660">
    <property type="entry name" value="HAMP_dom"/>
</dbReference>